<dbReference type="Pfam" id="PF03819">
    <property type="entry name" value="MazG"/>
    <property type="match status" value="2"/>
</dbReference>
<dbReference type="InterPro" id="IPR004518">
    <property type="entry name" value="MazG-like_dom"/>
</dbReference>
<dbReference type="Gene3D" id="1.10.287.1080">
    <property type="entry name" value="MazG-like"/>
    <property type="match status" value="2"/>
</dbReference>
<dbReference type="InterPro" id="IPR048015">
    <property type="entry name" value="NTP-PPase_MazG-like_N"/>
</dbReference>
<accession>A0ABP7VWU1</accession>
<gene>
    <name evidence="3" type="primary">mazG</name>
    <name evidence="3" type="ORF">GCM10022410_21400</name>
</gene>
<dbReference type="CDD" id="cd11723">
    <property type="entry name" value="YabN_N_like"/>
    <property type="match status" value="1"/>
</dbReference>
<evidence type="ECO:0000313" key="3">
    <source>
        <dbReference type="EMBL" id="GAA4076243.1"/>
    </source>
</evidence>
<dbReference type="EMBL" id="BAABDL010000118">
    <property type="protein sequence ID" value="GAA4076243.1"/>
    <property type="molecule type" value="Genomic_DNA"/>
</dbReference>
<dbReference type="PANTHER" id="PTHR30522">
    <property type="entry name" value="NUCLEOSIDE TRIPHOSPHATE PYROPHOSPHOHYDROLASE"/>
    <property type="match status" value="1"/>
</dbReference>
<evidence type="ECO:0000259" key="2">
    <source>
        <dbReference type="Pfam" id="PF03819"/>
    </source>
</evidence>
<dbReference type="InterPro" id="IPR000878">
    <property type="entry name" value="4pyrrol_Mease"/>
</dbReference>
<dbReference type="SUPFAM" id="SSF101386">
    <property type="entry name" value="all-alpha NTP pyrophosphatases"/>
    <property type="match status" value="2"/>
</dbReference>
<reference evidence="4" key="1">
    <citation type="journal article" date="2019" name="Int. J. Syst. Evol. Microbiol.">
        <title>The Global Catalogue of Microorganisms (GCM) 10K type strain sequencing project: providing services to taxonomists for standard genome sequencing and annotation.</title>
        <authorList>
            <consortium name="The Broad Institute Genomics Platform"/>
            <consortium name="The Broad Institute Genome Sequencing Center for Infectious Disease"/>
            <person name="Wu L."/>
            <person name="Ma J."/>
        </authorList>
    </citation>
    <scope>NUCLEOTIDE SEQUENCE [LARGE SCALE GENOMIC DNA]</scope>
    <source>
        <strain evidence="4">JCM 17250</strain>
    </source>
</reference>
<dbReference type="SUPFAM" id="SSF53790">
    <property type="entry name" value="Tetrapyrrole methylase"/>
    <property type="match status" value="1"/>
</dbReference>
<dbReference type="NCBIfam" id="TIGR00444">
    <property type="entry name" value="mazG"/>
    <property type="match status" value="1"/>
</dbReference>
<dbReference type="Pfam" id="PF00590">
    <property type="entry name" value="TP_methylase"/>
    <property type="match status" value="1"/>
</dbReference>
<dbReference type="CDD" id="cd11529">
    <property type="entry name" value="NTP-PPase_MazG_Cterm"/>
    <property type="match status" value="1"/>
</dbReference>
<keyword evidence="4" id="KW-1185">Reference proteome</keyword>
<feature type="domain" description="NTP pyrophosphohydrolase MazG-like" evidence="2">
    <location>
        <begin position="252"/>
        <end position="325"/>
    </location>
</feature>
<dbReference type="InterPro" id="IPR035996">
    <property type="entry name" value="4pyrrol_Methylase_sf"/>
</dbReference>
<comment type="caution">
    <text evidence="3">The sequence shown here is derived from an EMBL/GenBank/DDBJ whole genome shotgun (WGS) entry which is preliminary data.</text>
</comment>
<feature type="domain" description="NTP pyrophosphohydrolase MazG-like" evidence="2">
    <location>
        <begin position="385"/>
        <end position="449"/>
    </location>
</feature>
<evidence type="ECO:0000313" key="4">
    <source>
        <dbReference type="Proteomes" id="UP001501734"/>
    </source>
</evidence>
<dbReference type="PIRSF" id="PIRSF002845">
    <property type="entry name" value="Ttrprl_mtas_MazG"/>
    <property type="match status" value="1"/>
</dbReference>
<dbReference type="Proteomes" id="UP001501734">
    <property type="component" value="Unassembled WGS sequence"/>
</dbReference>
<evidence type="ECO:0000259" key="1">
    <source>
        <dbReference type="Pfam" id="PF00590"/>
    </source>
</evidence>
<dbReference type="InterPro" id="IPR011551">
    <property type="entry name" value="NTP_PyrPHydrolase_MazG"/>
</dbReference>
<dbReference type="InterPro" id="IPR035013">
    <property type="entry name" value="YabN_N"/>
</dbReference>
<dbReference type="InterPro" id="IPR014777">
    <property type="entry name" value="4pyrrole_Mease_sub1"/>
</dbReference>
<dbReference type="CDD" id="cd11528">
    <property type="entry name" value="NTP-PPase_MazG_Nterm"/>
    <property type="match status" value="1"/>
</dbReference>
<dbReference type="InterPro" id="IPR048011">
    <property type="entry name" value="NTP-PPase_MazG-like_C"/>
</dbReference>
<name>A0ABP7VWU1_9BACI</name>
<dbReference type="InterPro" id="IPR024180">
    <property type="entry name" value="Tetrapyrrole_Mease/MazG_pred"/>
</dbReference>
<dbReference type="PANTHER" id="PTHR30522:SF0">
    <property type="entry name" value="NUCLEOSIDE TRIPHOSPHATE PYROPHOSPHOHYDROLASE"/>
    <property type="match status" value="1"/>
</dbReference>
<feature type="domain" description="Tetrapyrrole methylase" evidence="1">
    <location>
        <begin position="6"/>
        <end position="204"/>
    </location>
</feature>
<dbReference type="NCBIfam" id="NF007113">
    <property type="entry name" value="PRK09562.1"/>
    <property type="match status" value="1"/>
</dbReference>
<organism evidence="3 4">
    <name type="scientific">Amphibacillus indicireducens</name>
    <dbReference type="NCBI Taxonomy" id="1076330"/>
    <lineage>
        <taxon>Bacteria</taxon>
        <taxon>Bacillati</taxon>
        <taxon>Bacillota</taxon>
        <taxon>Bacilli</taxon>
        <taxon>Bacillales</taxon>
        <taxon>Bacillaceae</taxon>
        <taxon>Amphibacillus</taxon>
    </lineage>
</organism>
<dbReference type="RefSeq" id="WP_344913021.1">
    <property type="nucleotide sequence ID" value="NZ_BAABDL010000118.1"/>
</dbReference>
<proteinExistence type="predicted"/>
<protein>
    <submittedName>
        <fullName evidence="3">Nucleoside triphosphate pyrophosphohydrolase</fullName>
    </submittedName>
</protein>
<sequence length="487" mass="55379">MSRIEVIGLGAGDIDQLSLGVYRKLTASRVPLFVRTEDHPVLKSLKAENIDFQGFDSIYQTHDQFEAVYDAIVAELISQAKQHQLIRYAVPGHPMLAERTIQLLLDQTDVKIEISGGQSFLDDLFSAVKIDPIEGFQFLDATSFERAQIDYTSHLIFCQVYDQMIASEVKLTLLEDLPPEHPIVIVEAAGSVAENIKHIPLVELDQVVHLSNLTSVYIKPINKDALSHQFNQFREVIATLRGPNGCPWDQKQTHQSLRMYLIEEAYELIDAIDQEDDNQIIEELGDVFLQVMLHSQIGEDQGYFTIDDVIRSITEKMIRRHPHVFANGEAADAQAVKENWQIIKANEQGMSERNSLLDRVPRSASSIVVADAYQKEAAKVGFDWQEPEPVFAKITEELAEVMEAVKQNQIDQIEAEFGDLLFSVINLARHYQVNSDLALNRTNQKFKHRFQFIEARVIEQGKQLTDLSLLELDQIWEEAKKLLKEEG</sequence>
<dbReference type="Gene3D" id="3.40.1010.10">
    <property type="entry name" value="Cobalt-precorrin-4 Transmethylase, Domain 1"/>
    <property type="match status" value="1"/>
</dbReference>